<sequence length="157" mass="17310">MVLSYNIQVIGLSRRPGFESLVNPSMALDDWETGLPAGLAMFAFLLSLIMCTLCCCADAPTEAQEETSDDKDIAEDTKLRIARCYSVDTEGIVRSTSTPSPHFQRAGRPISRVKDPCFVLMNLSIITEESASASNSTDLTPLSEDNYIRKNTQYAQF</sequence>
<evidence type="ECO:0000313" key="2">
    <source>
        <dbReference type="EMBL" id="GMT07994.1"/>
    </source>
</evidence>
<dbReference type="Proteomes" id="UP001432027">
    <property type="component" value="Unassembled WGS sequence"/>
</dbReference>
<gene>
    <name evidence="2" type="ORF">PENTCL1PPCAC_30168</name>
</gene>
<evidence type="ECO:0000256" key="1">
    <source>
        <dbReference type="SAM" id="Phobius"/>
    </source>
</evidence>
<name>A0AAV5UNU2_9BILA</name>
<keyword evidence="1" id="KW-0472">Membrane</keyword>
<dbReference type="EMBL" id="BTSX01000006">
    <property type="protein sequence ID" value="GMT07994.1"/>
    <property type="molecule type" value="Genomic_DNA"/>
</dbReference>
<keyword evidence="1" id="KW-1133">Transmembrane helix</keyword>
<proteinExistence type="predicted"/>
<keyword evidence="3" id="KW-1185">Reference proteome</keyword>
<dbReference type="AlphaFoldDB" id="A0AAV5UNU2"/>
<accession>A0AAV5UNU2</accession>
<evidence type="ECO:0000313" key="3">
    <source>
        <dbReference type="Proteomes" id="UP001432027"/>
    </source>
</evidence>
<protein>
    <submittedName>
        <fullName evidence="2">Uncharacterized protein</fullName>
    </submittedName>
</protein>
<keyword evidence="1" id="KW-0812">Transmembrane</keyword>
<reference evidence="2" key="1">
    <citation type="submission" date="2023-10" db="EMBL/GenBank/DDBJ databases">
        <title>Genome assembly of Pristionchus species.</title>
        <authorList>
            <person name="Yoshida K."/>
            <person name="Sommer R.J."/>
        </authorList>
    </citation>
    <scope>NUCLEOTIDE SEQUENCE</scope>
    <source>
        <strain evidence="2">RS0144</strain>
    </source>
</reference>
<feature type="transmembrane region" description="Helical" evidence="1">
    <location>
        <begin position="35"/>
        <end position="57"/>
    </location>
</feature>
<comment type="caution">
    <text evidence="2">The sequence shown here is derived from an EMBL/GenBank/DDBJ whole genome shotgun (WGS) entry which is preliminary data.</text>
</comment>
<organism evidence="2 3">
    <name type="scientific">Pristionchus entomophagus</name>
    <dbReference type="NCBI Taxonomy" id="358040"/>
    <lineage>
        <taxon>Eukaryota</taxon>
        <taxon>Metazoa</taxon>
        <taxon>Ecdysozoa</taxon>
        <taxon>Nematoda</taxon>
        <taxon>Chromadorea</taxon>
        <taxon>Rhabditida</taxon>
        <taxon>Rhabditina</taxon>
        <taxon>Diplogasteromorpha</taxon>
        <taxon>Diplogasteroidea</taxon>
        <taxon>Neodiplogasteridae</taxon>
        <taxon>Pristionchus</taxon>
    </lineage>
</organism>